<feature type="transmembrane region" description="Helical" evidence="6">
    <location>
        <begin position="180"/>
        <end position="200"/>
    </location>
</feature>
<evidence type="ECO:0000256" key="5">
    <source>
        <dbReference type="SAM" id="MobiDB-lite"/>
    </source>
</evidence>
<dbReference type="Proteomes" id="UP000663860">
    <property type="component" value="Unassembled WGS sequence"/>
</dbReference>
<comment type="caution">
    <text evidence="9">The sequence shown here is derived from an EMBL/GenBank/DDBJ whole genome shotgun (WGS) entry which is preliminary data.</text>
</comment>
<feature type="transmembrane region" description="Helical" evidence="6">
    <location>
        <begin position="60"/>
        <end position="82"/>
    </location>
</feature>
<feature type="region of interest" description="Disordered" evidence="5">
    <location>
        <begin position="8"/>
        <end position="47"/>
    </location>
</feature>
<dbReference type="SMART" id="SM01381">
    <property type="entry name" value="7TM_GPCR_Srsx"/>
    <property type="match status" value="1"/>
</dbReference>
<dbReference type="Proteomes" id="UP000663868">
    <property type="component" value="Unassembled WGS sequence"/>
</dbReference>
<evidence type="ECO:0000313" key="10">
    <source>
        <dbReference type="Proteomes" id="UP000663868"/>
    </source>
</evidence>
<feature type="transmembrane region" description="Helical" evidence="6">
    <location>
        <begin position="279"/>
        <end position="302"/>
    </location>
</feature>
<organism evidence="9 10">
    <name type="scientific">Adineta steineri</name>
    <dbReference type="NCBI Taxonomy" id="433720"/>
    <lineage>
        <taxon>Eukaryota</taxon>
        <taxon>Metazoa</taxon>
        <taxon>Spiralia</taxon>
        <taxon>Gnathifera</taxon>
        <taxon>Rotifera</taxon>
        <taxon>Eurotatoria</taxon>
        <taxon>Bdelloidea</taxon>
        <taxon>Adinetida</taxon>
        <taxon>Adinetidae</taxon>
        <taxon>Adineta</taxon>
    </lineage>
</organism>
<dbReference type="PROSITE" id="PS50262">
    <property type="entry name" value="G_PROTEIN_RECEP_F1_2"/>
    <property type="match status" value="1"/>
</dbReference>
<evidence type="ECO:0000256" key="3">
    <source>
        <dbReference type="ARBA" id="ARBA00022989"/>
    </source>
</evidence>
<name>A0A818T8L6_9BILA</name>
<dbReference type="SUPFAM" id="SSF81321">
    <property type="entry name" value="Family A G protein-coupled receptor-like"/>
    <property type="match status" value="1"/>
</dbReference>
<accession>A0A818T8L6</accession>
<protein>
    <recommendedName>
        <fullName evidence="7">G-protein coupled receptors family 1 profile domain-containing protein</fullName>
    </recommendedName>
</protein>
<gene>
    <name evidence="8" type="ORF">IZO911_LOCUS37396</name>
    <name evidence="9" type="ORF">KXQ929_LOCUS9845</name>
</gene>
<keyword evidence="2 6" id="KW-0812">Transmembrane</keyword>
<evidence type="ECO:0000256" key="4">
    <source>
        <dbReference type="ARBA" id="ARBA00023136"/>
    </source>
</evidence>
<dbReference type="EMBL" id="CAJNOE010000939">
    <property type="protein sequence ID" value="CAF1362449.1"/>
    <property type="molecule type" value="Genomic_DNA"/>
</dbReference>
<feature type="transmembrane region" description="Helical" evidence="6">
    <location>
        <begin position="94"/>
        <end position="118"/>
    </location>
</feature>
<feature type="transmembrane region" description="Helical" evidence="6">
    <location>
        <begin position="322"/>
        <end position="345"/>
    </location>
</feature>
<feature type="compositionally biased region" description="Pro residues" evidence="5">
    <location>
        <begin position="17"/>
        <end position="40"/>
    </location>
</feature>
<keyword evidence="4 6" id="KW-0472">Membrane</keyword>
<keyword evidence="3 6" id="KW-1133">Transmembrane helix</keyword>
<dbReference type="InterPro" id="IPR017452">
    <property type="entry name" value="GPCR_Rhodpsn_7TM"/>
</dbReference>
<evidence type="ECO:0000313" key="9">
    <source>
        <dbReference type="EMBL" id="CAF3683606.1"/>
    </source>
</evidence>
<dbReference type="EMBL" id="CAJOBB010000456">
    <property type="protein sequence ID" value="CAF3683606.1"/>
    <property type="molecule type" value="Genomic_DNA"/>
</dbReference>
<sequence length="398" mass="44743">MNSTIWLSTTAASVVPGAPPGPPPSGSPPGGPSPNGPPPDGSGGGDNTVTITTLQRNIAFYGYIFLFLVGYFGHISSIIIFFRRTLRTVSTSCLFVCVTISNIIYLLVCIYDFLYVGIGLTPINVQTYPTVSNALCRFRSFIQSVAMCSSAWLLLAISIDRWLRIRFPFQVKKLCTRKRVLCGALFILICAIAFNSHLLLPTFGSLSGATICGPISSTTYSFFFRQVWSILLACLQTILPTILLLIVTIDMFIRIRKQQKQRQQLNQNRRNVFVDRQMLIIMLTSIFLFFSTQIPLGLFNILLQPVLQTQLSMTEALQLQSILNFIGSINYATTFYVHCLTSGLFRQEFYNILRYCLRSSNSRRIGIMTATIGQTQLELTRMRTKRNQQECTIENVEH</sequence>
<evidence type="ECO:0000256" key="1">
    <source>
        <dbReference type="ARBA" id="ARBA00004370"/>
    </source>
</evidence>
<feature type="transmembrane region" description="Helical" evidence="6">
    <location>
        <begin position="227"/>
        <end position="253"/>
    </location>
</feature>
<dbReference type="Pfam" id="PF00001">
    <property type="entry name" value="7tm_1"/>
    <property type="match status" value="1"/>
</dbReference>
<dbReference type="Gene3D" id="1.20.1070.10">
    <property type="entry name" value="Rhodopsin 7-helix transmembrane proteins"/>
    <property type="match status" value="1"/>
</dbReference>
<comment type="subcellular location">
    <subcellularLocation>
        <location evidence="1">Membrane</location>
    </subcellularLocation>
</comment>
<feature type="domain" description="G-protein coupled receptors family 1 profile" evidence="7">
    <location>
        <begin position="73"/>
        <end position="338"/>
    </location>
</feature>
<dbReference type="InterPro" id="IPR052954">
    <property type="entry name" value="GPCR-Ligand_Int"/>
</dbReference>
<dbReference type="PANTHER" id="PTHR46641">
    <property type="entry name" value="FMRFAMIDE RECEPTOR-RELATED"/>
    <property type="match status" value="1"/>
</dbReference>
<dbReference type="InterPro" id="IPR000276">
    <property type="entry name" value="GPCR_Rhodpsn"/>
</dbReference>
<evidence type="ECO:0000256" key="2">
    <source>
        <dbReference type="ARBA" id="ARBA00022692"/>
    </source>
</evidence>
<proteinExistence type="predicted"/>
<feature type="transmembrane region" description="Helical" evidence="6">
    <location>
        <begin position="138"/>
        <end position="159"/>
    </location>
</feature>
<evidence type="ECO:0000313" key="8">
    <source>
        <dbReference type="EMBL" id="CAF1362449.1"/>
    </source>
</evidence>
<evidence type="ECO:0000259" key="7">
    <source>
        <dbReference type="PROSITE" id="PS50262"/>
    </source>
</evidence>
<reference evidence="9" key="1">
    <citation type="submission" date="2021-02" db="EMBL/GenBank/DDBJ databases">
        <authorList>
            <person name="Nowell W R."/>
        </authorList>
    </citation>
    <scope>NUCLEOTIDE SEQUENCE</scope>
</reference>
<dbReference type="AlphaFoldDB" id="A0A818T8L6"/>
<dbReference type="GO" id="GO:0016020">
    <property type="term" value="C:membrane"/>
    <property type="evidence" value="ECO:0007669"/>
    <property type="project" value="UniProtKB-SubCell"/>
</dbReference>
<dbReference type="GO" id="GO:0004930">
    <property type="term" value="F:G protein-coupled receptor activity"/>
    <property type="evidence" value="ECO:0007669"/>
    <property type="project" value="InterPro"/>
</dbReference>
<evidence type="ECO:0000256" key="6">
    <source>
        <dbReference type="SAM" id="Phobius"/>
    </source>
</evidence>
<dbReference type="PROSITE" id="PS00237">
    <property type="entry name" value="G_PROTEIN_RECEP_F1_1"/>
    <property type="match status" value="1"/>
</dbReference>